<dbReference type="Proteomes" id="UP000601435">
    <property type="component" value="Unassembled WGS sequence"/>
</dbReference>
<gene>
    <name evidence="1" type="ORF">SNEC2469_LOCUS5357</name>
</gene>
<reference evidence="1" key="1">
    <citation type="submission" date="2021-02" db="EMBL/GenBank/DDBJ databases">
        <authorList>
            <person name="Dougan E. K."/>
            <person name="Rhodes N."/>
            <person name="Thang M."/>
            <person name="Chan C."/>
        </authorList>
    </citation>
    <scope>NUCLEOTIDE SEQUENCE</scope>
</reference>
<sequence>MFAGKAEATRMMRYAGHCAAKLDYKYHVASPGKQNYMDILTPAGFLLAVSTVLRGDPRGFWCHFGIKCGSWSQVSQGTSGRSVFTALGNEDQTFVREGNCMAARMSLLLLLVTALKGAWSVEQPSGSFLEYFPNYPPQFGLRLVELHDQVLATQRGTPELPKDLPTAVDTFSMMSFDDLWEDANMVECIRYIRGGTSLRIPENFRPLLPTRL</sequence>
<dbReference type="OrthoDB" id="410769at2759"/>
<proteinExistence type="predicted"/>
<accession>A0A812LVL5</accession>
<organism evidence="1 2">
    <name type="scientific">Symbiodinium necroappetens</name>
    <dbReference type="NCBI Taxonomy" id="1628268"/>
    <lineage>
        <taxon>Eukaryota</taxon>
        <taxon>Sar</taxon>
        <taxon>Alveolata</taxon>
        <taxon>Dinophyceae</taxon>
        <taxon>Suessiales</taxon>
        <taxon>Symbiodiniaceae</taxon>
        <taxon>Symbiodinium</taxon>
    </lineage>
</organism>
<evidence type="ECO:0000313" key="2">
    <source>
        <dbReference type="Proteomes" id="UP000601435"/>
    </source>
</evidence>
<dbReference type="EMBL" id="CAJNJA010010036">
    <property type="protein sequence ID" value="CAE7253079.1"/>
    <property type="molecule type" value="Genomic_DNA"/>
</dbReference>
<protein>
    <submittedName>
        <fullName evidence="1">Uncharacterized protein</fullName>
    </submittedName>
</protein>
<comment type="caution">
    <text evidence="1">The sequence shown here is derived from an EMBL/GenBank/DDBJ whole genome shotgun (WGS) entry which is preliminary data.</text>
</comment>
<evidence type="ECO:0000313" key="1">
    <source>
        <dbReference type="EMBL" id="CAE7253079.1"/>
    </source>
</evidence>
<name>A0A812LVL5_9DINO</name>
<keyword evidence="2" id="KW-1185">Reference proteome</keyword>
<dbReference type="AlphaFoldDB" id="A0A812LVL5"/>